<accession>A0A699I963</accession>
<comment type="caution">
    <text evidence="4">The sequence shown here is derived from an EMBL/GenBank/DDBJ whole genome shotgun (WGS) entry which is preliminary data.</text>
</comment>
<evidence type="ECO:0000313" key="4">
    <source>
        <dbReference type="EMBL" id="GEZ35545.1"/>
    </source>
</evidence>
<sequence length="764" mass="86786">TLDPLGKFDGKTDEGFLVGYSVNSKALRVFNSRTRIVQETLHIKILENQRNVAGSGPKWLFDIDTLTQSMNYQPVVAGNQPNHSAGSKENFDADHQNIYVDTAFDGKDNESEVHVSSSSSDKTKKLDEKAKKEAKGKSHVDLSTGVRDLRDEFEEFYVNNNNRVNAASEPVTAVGPNPTNSTNSFNAASPSHSVGHTQKEGIDYEEVFAPISRIESIWLFLVYASFMGFMVYQMDVKSAFLYGTIKEEVYVCQPSGFEDPDCLDKVYKLVKALHGLHQAPRAWSMIGSLMYLTSSRPDIMFAVYACARFQVTLKVSHLHAVKKNFRYLKGKPYLGLWYPKASSFTLVAYSDSDYAGASLGRNSTTGGCQFLTVVDTSSTEAEYVAAASCCAQVLWIQNQLLDYRHFISAVSYKLMLFGLTKDVVYLMLLDDLSSHITKYTSPALTQKVFANMRRIGKGFSGIETPLFDTMLVQPQVHDDAEVDVEDEDDNEKVAHLEQDKVAQALENVKLKHRVKKLEKKRRSKSFGLKRLKKVGWKIEELDVDEDVTLVDVDTIVEMDLDIQGRVEEDVTAVKEIYVVEREPTVFNDEEVTMTMAQTLIKMKAEKARILDEHMAKKLQDEEIEQAATREKQEKGYLETAKVLQQQYDQSKKILIGMLYKIQHFKGMTYDQVRPIFESEYNNFQTFLKSDKDEKPTKKRVAKETMLHESFKKLRTKVEVSVAEFKVEALQVKYPLIDWKSILKDQELTRELLELVESHKHTGAL</sequence>
<name>A0A699I963_TANCI</name>
<evidence type="ECO:0000256" key="1">
    <source>
        <dbReference type="SAM" id="MobiDB-lite"/>
    </source>
</evidence>
<dbReference type="PANTHER" id="PTHR11439:SF495">
    <property type="entry name" value="REVERSE TRANSCRIPTASE, RNA-DEPENDENT DNA POLYMERASE-RELATED"/>
    <property type="match status" value="1"/>
</dbReference>
<feature type="compositionally biased region" description="Basic and acidic residues" evidence="1">
    <location>
        <begin position="104"/>
        <end position="113"/>
    </location>
</feature>
<dbReference type="AlphaFoldDB" id="A0A699I963"/>
<proteinExistence type="predicted"/>
<dbReference type="CDD" id="cd09272">
    <property type="entry name" value="RNase_HI_RT_Ty1"/>
    <property type="match status" value="1"/>
</dbReference>
<reference evidence="4" key="1">
    <citation type="journal article" date="2019" name="Sci. Rep.">
        <title>Draft genome of Tanacetum cinerariifolium, the natural source of mosquito coil.</title>
        <authorList>
            <person name="Yamashiro T."/>
            <person name="Shiraishi A."/>
            <person name="Satake H."/>
            <person name="Nakayama K."/>
        </authorList>
    </citation>
    <scope>NUCLEOTIDE SEQUENCE</scope>
</reference>
<evidence type="ECO:0000259" key="3">
    <source>
        <dbReference type="Pfam" id="PF25597"/>
    </source>
</evidence>
<feature type="non-terminal residue" evidence="4">
    <location>
        <position position="764"/>
    </location>
</feature>
<feature type="region of interest" description="Disordered" evidence="1">
    <location>
        <begin position="169"/>
        <end position="193"/>
    </location>
</feature>
<feature type="domain" description="Retroviral polymerase SH3-like" evidence="3">
    <location>
        <begin position="6"/>
        <end position="50"/>
    </location>
</feature>
<dbReference type="PANTHER" id="PTHR11439">
    <property type="entry name" value="GAG-POL-RELATED RETROTRANSPOSON"/>
    <property type="match status" value="1"/>
</dbReference>
<dbReference type="InterPro" id="IPR057670">
    <property type="entry name" value="SH3_retrovirus"/>
</dbReference>
<evidence type="ECO:0000259" key="2">
    <source>
        <dbReference type="Pfam" id="PF07727"/>
    </source>
</evidence>
<dbReference type="EMBL" id="BKCJ010269035">
    <property type="protein sequence ID" value="GEZ35545.1"/>
    <property type="molecule type" value="Genomic_DNA"/>
</dbReference>
<feature type="domain" description="Reverse transcriptase Ty1/copia-type" evidence="2">
    <location>
        <begin position="195"/>
        <end position="319"/>
    </location>
</feature>
<protein>
    <submittedName>
        <fullName evidence="4">Uncharacterized protein</fullName>
    </submittedName>
</protein>
<feature type="region of interest" description="Disordered" evidence="1">
    <location>
        <begin position="104"/>
        <end position="141"/>
    </location>
</feature>
<dbReference type="InterPro" id="IPR013103">
    <property type="entry name" value="RVT_2"/>
</dbReference>
<organism evidence="4">
    <name type="scientific">Tanacetum cinerariifolium</name>
    <name type="common">Dalmatian daisy</name>
    <name type="synonym">Chrysanthemum cinerariifolium</name>
    <dbReference type="NCBI Taxonomy" id="118510"/>
    <lineage>
        <taxon>Eukaryota</taxon>
        <taxon>Viridiplantae</taxon>
        <taxon>Streptophyta</taxon>
        <taxon>Embryophyta</taxon>
        <taxon>Tracheophyta</taxon>
        <taxon>Spermatophyta</taxon>
        <taxon>Magnoliopsida</taxon>
        <taxon>eudicotyledons</taxon>
        <taxon>Gunneridae</taxon>
        <taxon>Pentapetalae</taxon>
        <taxon>asterids</taxon>
        <taxon>campanulids</taxon>
        <taxon>Asterales</taxon>
        <taxon>Asteraceae</taxon>
        <taxon>Asteroideae</taxon>
        <taxon>Anthemideae</taxon>
        <taxon>Anthemidinae</taxon>
        <taxon>Tanacetum</taxon>
    </lineage>
</organism>
<feature type="non-terminal residue" evidence="4">
    <location>
        <position position="1"/>
    </location>
</feature>
<dbReference type="Pfam" id="PF07727">
    <property type="entry name" value="RVT_2"/>
    <property type="match status" value="1"/>
</dbReference>
<feature type="compositionally biased region" description="Polar residues" evidence="1">
    <location>
        <begin position="177"/>
        <end position="193"/>
    </location>
</feature>
<gene>
    <name evidence="4" type="ORF">Tci_507518</name>
</gene>
<dbReference type="Pfam" id="PF25597">
    <property type="entry name" value="SH3_retrovirus"/>
    <property type="match status" value="1"/>
</dbReference>
<feature type="compositionally biased region" description="Basic and acidic residues" evidence="1">
    <location>
        <begin position="121"/>
        <end position="140"/>
    </location>
</feature>